<keyword evidence="1" id="KW-0479">Metal-binding</keyword>
<reference evidence="5 6" key="1">
    <citation type="submission" date="2021-05" db="EMBL/GenBank/DDBJ databases">
        <authorList>
            <person name="Zahm M."/>
            <person name="Klopp C."/>
            <person name="Cabau C."/>
            <person name="Kuhl H."/>
            <person name="Suciu R."/>
            <person name="Ciorpac M."/>
            <person name="Holostenco D."/>
            <person name="Gessner J."/>
            <person name="Wuertz S."/>
            <person name="Hohne C."/>
            <person name="Stock M."/>
            <person name="Gislard M."/>
            <person name="Lluch J."/>
            <person name="Milhes M."/>
            <person name="Lampietro C."/>
            <person name="Lopez Roques C."/>
            <person name="Donnadieu C."/>
            <person name="Du K."/>
            <person name="Schartl M."/>
            <person name="Guiguen Y."/>
        </authorList>
    </citation>
    <scope>NUCLEOTIDE SEQUENCE [LARGE SCALE GENOMIC DNA]</scope>
    <source>
        <strain evidence="5">Hh-F2</strain>
        <tissue evidence="5">Blood</tissue>
    </source>
</reference>
<evidence type="ECO:0000256" key="2">
    <source>
        <dbReference type="SAM" id="MobiDB-lite"/>
    </source>
</evidence>
<evidence type="ECO:0000259" key="4">
    <source>
        <dbReference type="PROSITE" id="PS50804"/>
    </source>
</evidence>
<dbReference type="SUPFAM" id="SSF57756">
    <property type="entry name" value="Retrovirus zinc finger-like domains"/>
    <property type="match status" value="1"/>
</dbReference>
<feature type="domain" description="CCHC-type" evidence="3">
    <location>
        <begin position="297"/>
        <end position="313"/>
    </location>
</feature>
<dbReference type="InterPro" id="IPR001878">
    <property type="entry name" value="Znf_CCHC"/>
</dbReference>
<dbReference type="PANTHER" id="PTHR46888:SF15">
    <property type="entry name" value="ZINC FINGER AND SCAN DOMAIN-CONTAINING PROTEIN 12-LIKE"/>
    <property type="match status" value="1"/>
</dbReference>
<feature type="compositionally biased region" description="Basic and acidic residues" evidence="2">
    <location>
        <begin position="265"/>
        <end position="276"/>
    </location>
</feature>
<organism evidence="5 6">
    <name type="scientific">Huso huso</name>
    <name type="common">Beluga</name>
    <name type="synonym">Acipenser huso</name>
    <dbReference type="NCBI Taxonomy" id="61971"/>
    <lineage>
        <taxon>Eukaryota</taxon>
        <taxon>Metazoa</taxon>
        <taxon>Chordata</taxon>
        <taxon>Craniata</taxon>
        <taxon>Vertebrata</taxon>
        <taxon>Euteleostomi</taxon>
        <taxon>Actinopterygii</taxon>
        <taxon>Chondrostei</taxon>
        <taxon>Acipenseriformes</taxon>
        <taxon>Acipenseridae</taxon>
        <taxon>Huso</taxon>
    </lineage>
</organism>
<keyword evidence="1" id="KW-0863">Zinc-finger</keyword>
<dbReference type="InterPro" id="IPR001969">
    <property type="entry name" value="Aspartic_peptidase_AS"/>
</dbReference>
<dbReference type="PROSITE" id="PS00141">
    <property type="entry name" value="ASP_PROTEASE"/>
    <property type="match status" value="1"/>
</dbReference>
<dbReference type="EMBL" id="JAHFZB010000005">
    <property type="protein sequence ID" value="KAK6490004.1"/>
    <property type="molecule type" value="Genomic_DNA"/>
</dbReference>
<dbReference type="SMART" id="SM00431">
    <property type="entry name" value="SCAN"/>
    <property type="match status" value="1"/>
</dbReference>
<dbReference type="PROSITE" id="PS50804">
    <property type="entry name" value="SCAN_BOX"/>
    <property type="match status" value="1"/>
</dbReference>
<feature type="domain" description="SCAN box" evidence="4">
    <location>
        <begin position="156"/>
        <end position="231"/>
    </location>
</feature>
<dbReference type="Gene3D" id="2.40.70.10">
    <property type="entry name" value="Acid Proteases"/>
    <property type="match status" value="1"/>
</dbReference>
<evidence type="ECO:0000313" key="6">
    <source>
        <dbReference type="Proteomes" id="UP001369086"/>
    </source>
</evidence>
<dbReference type="Pfam" id="PF13650">
    <property type="entry name" value="Asp_protease_2"/>
    <property type="match status" value="1"/>
</dbReference>
<dbReference type="SUPFAM" id="SSF47353">
    <property type="entry name" value="Retrovirus capsid dimerization domain-like"/>
    <property type="match status" value="1"/>
</dbReference>
<dbReference type="PROSITE" id="PS50158">
    <property type="entry name" value="ZF_CCHC"/>
    <property type="match status" value="1"/>
</dbReference>
<sequence length="527" mass="59183">MDNTEALMRALLHATAVQQDNNTKMQGLQQAAIQAQQETNRLHAQQLEVTRQEIAVIKGRLDQSSTMPFVSSIRPSHVLQKMTREDDVEAFLLAFERTATREGWPSGKWAGILAPFLVGEAQKAYHDLGPQEAESYPHLKAEIMAREGVTSAVWAQKYHAWGYAPGVPPRSQMYDLIHLATRWLKPEVNNTEKVIEILVMDRYLRSLPAPLRKWVGQGDPSTIKEFVDLVERQLAAEELSRQPQIPAVRSPRPPAWTLRSGKRPAMPERGEERPEVVKGLGTNGGLRPEALGYGNYKCFKCNQFGHIAKYCKNEEKMECNVVKPSAAESQFCGNIIVPRHPVGTYPYLVWVTVNGKKAEALADSGSAITLVTPDLLSDRVLDYDFKTGITCIHGDIKHYPTAVVSIEVGSQVVDLRVGVVPHLPHQVILGRNIPGFDTLVKFNRQLTKPKVTIEDGSTPPESPHDIFPFTDPDLFVENYCVKVKKSRRQRRQERDTKTQSLMGFLTKRNSKGVYTQCSETDILMNDE</sequence>
<accession>A0ABR0ZZA2</accession>
<dbReference type="CDD" id="cd00303">
    <property type="entry name" value="retropepsin_like"/>
    <property type="match status" value="1"/>
</dbReference>
<comment type="caution">
    <text evidence="5">The sequence shown here is derived from an EMBL/GenBank/DDBJ whole genome shotgun (WGS) entry which is preliminary data.</text>
</comment>
<keyword evidence="1" id="KW-0862">Zinc</keyword>
<dbReference type="Proteomes" id="UP001369086">
    <property type="component" value="Unassembled WGS sequence"/>
</dbReference>
<dbReference type="SUPFAM" id="SSF50630">
    <property type="entry name" value="Acid proteases"/>
    <property type="match status" value="1"/>
</dbReference>
<proteinExistence type="predicted"/>
<evidence type="ECO:0008006" key="7">
    <source>
        <dbReference type="Google" id="ProtNLM"/>
    </source>
</evidence>
<dbReference type="Pfam" id="PF02023">
    <property type="entry name" value="SCAN"/>
    <property type="match status" value="1"/>
</dbReference>
<dbReference type="Gene3D" id="1.10.4020.10">
    <property type="entry name" value="DNA breaking-rejoining enzymes"/>
    <property type="match status" value="1"/>
</dbReference>
<name>A0ABR0ZZA2_HUSHU</name>
<keyword evidence="6" id="KW-1185">Reference proteome</keyword>
<protein>
    <recommendedName>
        <fullName evidence="7">CCHC-type domain-containing protein</fullName>
    </recommendedName>
</protein>
<evidence type="ECO:0000313" key="5">
    <source>
        <dbReference type="EMBL" id="KAK6490004.1"/>
    </source>
</evidence>
<dbReference type="PANTHER" id="PTHR46888">
    <property type="entry name" value="ZINC KNUCKLE DOMAINCONTAINING PROTEIN-RELATED"/>
    <property type="match status" value="1"/>
</dbReference>
<dbReference type="InterPro" id="IPR038269">
    <property type="entry name" value="SCAN_sf"/>
</dbReference>
<evidence type="ECO:0000259" key="3">
    <source>
        <dbReference type="PROSITE" id="PS50158"/>
    </source>
</evidence>
<dbReference type="InterPro" id="IPR021109">
    <property type="entry name" value="Peptidase_aspartic_dom_sf"/>
</dbReference>
<dbReference type="SMART" id="SM00343">
    <property type="entry name" value="ZnF_C2HC"/>
    <property type="match status" value="1"/>
</dbReference>
<gene>
    <name evidence="5" type="ORF">HHUSO_G6969</name>
</gene>
<dbReference type="InterPro" id="IPR003309">
    <property type="entry name" value="SCAN_dom"/>
</dbReference>
<feature type="region of interest" description="Disordered" evidence="2">
    <location>
        <begin position="246"/>
        <end position="281"/>
    </location>
</feature>
<evidence type="ECO:0000256" key="1">
    <source>
        <dbReference type="PROSITE-ProRule" id="PRU00047"/>
    </source>
</evidence>
<dbReference type="InterPro" id="IPR036875">
    <property type="entry name" value="Znf_CCHC_sf"/>
</dbReference>